<gene>
    <name evidence="1" type="ORF">IW261DRAFT_1421262</name>
</gene>
<dbReference type="Proteomes" id="UP001175227">
    <property type="component" value="Unassembled WGS sequence"/>
</dbReference>
<sequence length="135" mass="15075">MLVSLSQVYTILPRSVSAQLLEALLWGTYHSRPPTATTMLLEKVAMEASRFACARSLVGCRTKTSYECVQSDIQLDSDLGKSAPRPMVTEELERREIYNKKIPAISAHGDDCKIRHLDLLQVPILSLFQIPTSNV</sequence>
<dbReference type="EMBL" id="JAUEPR010000018">
    <property type="protein sequence ID" value="KAK0477053.1"/>
    <property type="molecule type" value="Genomic_DNA"/>
</dbReference>
<name>A0AA39P526_9AGAR</name>
<dbReference type="AlphaFoldDB" id="A0AA39P526"/>
<comment type="caution">
    <text evidence="1">The sequence shown here is derived from an EMBL/GenBank/DDBJ whole genome shotgun (WGS) entry which is preliminary data.</text>
</comment>
<evidence type="ECO:0000313" key="1">
    <source>
        <dbReference type="EMBL" id="KAK0477053.1"/>
    </source>
</evidence>
<keyword evidence="2" id="KW-1185">Reference proteome</keyword>
<protein>
    <submittedName>
        <fullName evidence="1">Uncharacterized protein</fullName>
    </submittedName>
</protein>
<organism evidence="1 2">
    <name type="scientific">Armillaria novae-zelandiae</name>
    <dbReference type="NCBI Taxonomy" id="153914"/>
    <lineage>
        <taxon>Eukaryota</taxon>
        <taxon>Fungi</taxon>
        <taxon>Dikarya</taxon>
        <taxon>Basidiomycota</taxon>
        <taxon>Agaricomycotina</taxon>
        <taxon>Agaricomycetes</taxon>
        <taxon>Agaricomycetidae</taxon>
        <taxon>Agaricales</taxon>
        <taxon>Marasmiineae</taxon>
        <taxon>Physalacriaceae</taxon>
        <taxon>Armillaria</taxon>
    </lineage>
</organism>
<evidence type="ECO:0000313" key="2">
    <source>
        <dbReference type="Proteomes" id="UP001175227"/>
    </source>
</evidence>
<accession>A0AA39P526</accession>
<reference evidence="1" key="1">
    <citation type="submission" date="2023-06" db="EMBL/GenBank/DDBJ databases">
        <authorList>
            <consortium name="Lawrence Berkeley National Laboratory"/>
            <person name="Ahrendt S."/>
            <person name="Sahu N."/>
            <person name="Indic B."/>
            <person name="Wong-Bajracharya J."/>
            <person name="Merenyi Z."/>
            <person name="Ke H.-M."/>
            <person name="Monk M."/>
            <person name="Kocsube S."/>
            <person name="Drula E."/>
            <person name="Lipzen A."/>
            <person name="Balint B."/>
            <person name="Henrissat B."/>
            <person name="Andreopoulos B."/>
            <person name="Martin F.M."/>
            <person name="Harder C.B."/>
            <person name="Rigling D."/>
            <person name="Ford K.L."/>
            <person name="Foster G.D."/>
            <person name="Pangilinan J."/>
            <person name="Papanicolaou A."/>
            <person name="Barry K."/>
            <person name="LaButti K."/>
            <person name="Viragh M."/>
            <person name="Koriabine M."/>
            <person name="Yan M."/>
            <person name="Riley R."/>
            <person name="Champramary S."/>
            <person name="Plett K.L."/>
            <person name="Tsai I.J."/>
            <person name="Slot J."/>
            <person name="Sipos G."/>
            <person name="Plett J."/>
            <person name="Nagy L.G."/>
            <person name="Grigoriev I.V."/>
        </authorList>
    </citation>
    <scope>NUCLEOTIDE SEQUENCE</scope>
    <source>
        <strain evidence="1">ICMP 16352</strain>
    </source>
</reference>
<proteinExistence type="predicted"/>